<comment type="subcellular location">
    <subcellularLocation>
        <location evidence="9">Cell inner membrane</location>
        <topology evidence="9">Single-pass type II membrane protein</topology>
    </subcellularLocation>
    <subcellularLocation>
        <location evidence="1">Membrane</location>
    </subcellularLocation>
    <text evidence="9">Localizes to the division septum.</text>
</comment>
<dbReference type="InterPro" id="IPR026579">
    <property type="entry name" value="FtsQ"/>
</dbReference>
<evidence type="ECO:0000256" key="2">
    <source>
        <dbReference type="ARBA" id="ARBA00022475"/>
    </source>
</evidence>
<reference evidence="13" key="1">
    <citation type="submission" date="2017-05" db="EMBL/GenBank/DDBJ databases">
        <authorList>
            <person name="Lin X."/>
        </authorList>
    </citation>
    <scope>NUCLEOTIDE SEQUENCE [LARGE SCALE GENOMIC DNA]</scope>
    <source>
        <strain evidence="13">JLT2012</strain>
    </source>
</reference>
<dbReference type="HAMAP" id="MF_00911">
    <property type="entry name" value="FtsQ_subfam"/>
    <property type="match status" value="1"/>
</dbReference>
<keyword evidence="2 9" id="KW-1003">Cell membrane</keyword>
<dbReference type="InterPro" id="IPR034746">
    <property type="entry name" value="POTRA"/>
</dbReference>
<feature type="domain" description="POTRA" evidence="11">
    <location>
        <begin position="74"/>
        <end position="142"/>
    </location>
</feature>
<organism evidence="12 13">
    <name type="scientific">Pacificimonas flava</name>
    <dbReference type="NCBI Taxonomy" id="1234595"/>
    <lineage>
        <taxon>Bacteria</taxon>
        <taxon>Pseudomonadati</taxon>
        <taxon>Pseudomonadota</taxon>
        <taxon>Alphaproteobacteria</taxon>
        <taxon>Sphingomonadales</taxon>
        <taxon>Sphingosinicellaceae</taxon>
        <taxon>Pacificimonas</taxon>
    </lineage>
</organism>
<dbReference type="EMBL" id="NFZT01000001">
    <property type="protein sequence ID" value="OWV33847.1"/>
    <property type="molecule type" value="Genomic_DNA"/>
</dbReference>
<keyword evidence="8 9" id="KW-0131">Cell cycle</keyword>
<dbReference type="InterPro" id="IPR005548">
    <property type="entry name" value="Cell_div_FtsQ/DivIB_C"/>
</dbReference>
<comment type="similarity">
    <text evidence="9">Belongs to the FtsQ/DivIB family. FtsQ subfamily.</text>
</comment>
<proteinExistence type="inferred from homology"/>
<evidence type="ECO:0000256" key="6">
    <source>
        <dbReference type="ARBA" id="ARBA00022989"/>
    </source>
</evidence>
<protein>
    <recommendedName>
        <fullName evidence="9">Cell division protein FtsQ</fullName>
    </recommendedName>
</protein>
<dbReference type="OrthoDB" id="9783091at2"/>
<feature type="region of interest" description="Disordered" evidence="10">
    <location>
        <begin position="1"/>
        <end position="29"/>
    </location>
</feature>
<feature type="compositionally biased region" description="Basic residues" evidence="10">
    <location>
        <begin position="10"/>
        <end position="29"/>
    </location>
</feature>
<evidence type="ECO:0000256" key="10">
    <source>
        <dbReference type="SAM" id="MobiDB-lite"/>
    </source>
</evidence>
<dbReference type="GO" id="GO:0090529">
    <property type="term" value="P:cell septum assembly"/>
    <property type="evidence" value="ECO:0007669"/>
    <property type="project" value="InterPro"/>
</dbReference>
<dbReference type="PANTHER" id="PTHR35851">
    <property type="entry name" value="CELL DIVISION PROTEIN FTSQ"/>
    <property type="match status" value="1"/>
</dbReference>
<sequence length="286" mass="31753">MAERAVLKRGSSKPAKRRTPARRKAAKPRRGANPFVLPGVLILLAVGALGAAWLYQLPTKLWYAAANIVGSAGFEVRDVDVRGAEHLQKLPVYTAALDGASNSMLLVDLDTVRSRLEALPWIRSASVGRVLPDRLVIDIEEREPAAIWQNEERHRLIDREGHVLQTSGLEAYSGLPLIVDDGADREAGRLLDLLEDYPAVREMLLAATWRSGRRWDFDLKTGERLMLPEGDADIRWALTTFTRLERTPGLTGRGFATIDFRVPEQMVVRVSKEPGAGFETLEATEI</sequence>
<evidence type="ECO:0000259" key="11">
    <source>
        <dbReference type="PROSITE" id="PS51779"/>
    </source>
</evidence>
<evidence type="ECO:0000313" key="13">
    <source>
        <dbReference type="Proteomes" id="UP000198462"/>
    </source>
</evidence>
<dbReference type="PANTHER" id="PTHR35851:SF1">
    <property type="entry name" value="CELL DIVISION PROTEIN FTSQ"/>
    <property type="match status" value="1"/>
</dbReference>
<dbReference type="GO" id="GO:0043093">
    <property type="term" value="P:FtsZ-dependent cytokinesis"/>
    <property type="evidence" value="ECO:0007669"/>
    <property type="project" value="UniProtKB-UniRule"/>
</dbReference>
<evidence type="ECO:0000256" key="9">
    <source>
        <dbReference type="HAMAP-Rule" id="MF_00911"/>
    </source>
</evidence>
<keyword evidence="4 9" id="KW-0132">Cell division</keyword>
<evidence type="ECO:0000256" key="7">
    <source>
        <dbReference type="ARBA" id="ARBA00023136"/>
    </source>
</evidence>
<keyword evidence="13" id="KW-1185">Reference proteome</keyword>
<evidence type="ECO:0000256" key="8">
    <source>
        <dbReference type="ARBA" id="ARBA00023306"/>
    </source>
</evidence>
<keyword evidence="5 9" id="KW-0812">Transmembrane</keyword>
<keyword evidence="3 9" id="KW-0997">Cell inner membrane</keyword>
<dbReference type="Pfam" id="PF08478">
    <property type="entry name" value="POTRA_1"/>
    <property type="match status" value="1"/>
</dbReference>
<evidence type="ECO:0000256" key="5">
    <source>
        <dbReference type="ARBA" id="ARBA00022692"/>
    </source>
</evidence>
<accession>A0A219B685</accession>
<dbReference type="InterPro" id="IPR013685">
    <property type="entry name" value="POTRA_FtsQ_type"/>
</dbReference>
<keyword evidence="7 9" id="KW-0472">Membrane</keyword>
<comment type="caution">
    <text evidence="12">The sequence shown here is derived from an EMBL/GenBank/DDBJ whole genome shotgun (WGS) entry which is preliminary data.</text>
</comment>
<dbReference type="Proteomes" id="UP000198462">
    <property type="component" value="Unassembled WGS sequence"/>
</dbReference>
<keyword evidence="6 9" id="KW-1133">Transmembrane helix</keyword>
<evidence type="ECO:0000313" key="12">
    <source>
        <dbReference type="EMBL" id="OWV33847.1"/>
    </source>
</evidence>
<comment type="function">
    <text evidence="9">Essential cell division protein.</text>
</comment>
<gene>
    <name evidence="9" type="primary">ftsQ</name>
    <name evidence="12" type="ORF">B5C34_10500</name>
</gene>
<evidence type="ECO:0000256" key="3">
    <source>
        <dbReference type="ARBA" id="ARBA00022519"/>
    </source>
</evidence>
<evidence type="ECO:0000256" key="4">
    <source>
        <dbReference type="ARBA" id="ARBA00022618"/>
    </source>
</evidence>
<dbReference type="GO" id="GO:0032153">
    <property type="term" value="C:cell division site"/>
    <property type="evidence" value="ECO:0007669"/>
    <property type="project" value="UniProtKB-UniRule"/>
</dbReference>
<dbReference type="Gene3D" id="3.10.20.310">
    <property type="entry name" value="membrane protein fhac"/>
    <property type="match status" value="1"/>
</dbReference>
<dbReference type="AlphaFoldDB" id="A0A219B685"/>
<dbReference type="RefSeq" id="WP_088712571.1">
    <property type="nucleotide sequence ID" value="NZ_NFZT01000001.1"/>
</dbReference>
<dbReference type="PROSITE" id="PS51779">
    <property type="entry name" value="POTRA"/>
    <property type="match status" value="1"/>
</dbReference>
<dbReference type="GO" id="GO:0005886">
    <property type="term" value="C:plasma membrane"/>
    <property type="evidence" value="ECO:0007669"/>
    <property type="project" value="UniProtKB-SubCell"/>
</dbReference>
<name>A0A219B685_9SPHN</name>
<evidence type="ECO:0000256" key="1">
    <source>
        <dbReference type="ARBA" id="ARBA00004370"/>
    </source>
</evidence>
<dbReference type="Pfam" id="PF03799">
    <property type="entry name" value="FtsQ_DivIB_C"/>
    <property type="match status" value="1"/>
</dbReference>